<dbReference type="AlphaFoldDB" id="A0A078AAX4"/>
<proteinExistence type="predicted"/>
<feature type="compositionally biased region" description="Low complexity" evidence="1">
    <location>
        <begin position="237"/>
        <end position="249"/>
    </location>
</feature>
<dbReference type="EMBL" id="CCKQ01007400">
    <property type="protein sequence ID" value="CDW78757.1"/>
    <property type="molecule type" value="Genomic_DNA"/>
</dbReference>
<reference evidence="2 3" key="1">
    <citation type="submission" date="2014-06" db="EMBL/GenBank/DDBJ databases">
        <authorList>
            <person name="Swart Estienne"/>
        </authorList>
    </citation>
    <scope>NUCLEOTIDE SEQUENCE [LARGE SCALE GENOMIC DNA]</scope>
    <source>
        <strain evidence="2 3">130c</strain>
    </source>
</reference>
<dbReference type="Proteomes" id="UP000039865">
    <property type="component" value="Unassembled WGS sequence"/>
</dbReference>
<feature type="compositionally biased region" description="Basic residues" evidence="1">
    <location>
        <begin position="307"/>
        <end position="325"/>
    </location>
</feature>
<protein>
    <submittedName>
        <fullName evidence="2">Uncharacterized protein</fullName>
    </submittedName>
</protein>
<feature type="region of interest" description="Disordered" evidence="1">
    <location>
        <begin position="235"/>
        <end position="254"/>
    </location>
</feature>
<keyword evidence="3" id="KW-1185">Reference proteome</keyword>
<feature type="region of interest" description="Disordered" evidence="1">
    <location>
        <begin position="299"/>
        <end position="325"/>
    </location>
</feature>
<accession>A0A078AAX4</accession>
<evidence type="ECO:0000313" key="3">
    <source>
        <dbReference type="Proteomes" id="UP000039865"/>
    </source>
</evidence>
<name>A0A078AAX4_STYLE</name>
<feature type="compositionally biased region" description="Low complexity" evidence="1">
    <location>
        <begin position="77"/>
        <end position="91"/>
    </location>
</feature>
<gene>
    <name evidence="2" type="primary">Contig4792.g5119</name>
    <name evidence="2" type="ORF">STYLEM_7741</name>
</gene>
<feature type="region of interest" description="Disordered" evidence="1">
    <location>
        <begin position="59"/>
        <end position="98"/>
    </location>
</feature>
<evidence type="ECO:0000313" key="2">
    <source>
        <dbReference type="EMBL" id="CDW78757.1"/>
    </source>
</evidence>
<sequence length="325" mass="38259">MKHLKKKQKKQKTIPKEVLTTKTAQILIKSPYSYKYVNQNRLEASLFAEPAKVEEETLSNRDYESTFQQNQKRTSSKHLYASSHSSSRQSSPRNQIGSLMKHGNKKITFEKNYQRNKNLFMDTSQDPKMKQNKKNHYLKEHNNIENINFQDSLVEGVATDKNPNKYMDEDSLEQLEINVDLLTKQNNGSFVENDETMSDKKTKKYLNNTFHIEVVPNRQKFSVKEVKNYISLFQTPSGSEHSSSRLSQSQKFIQHQSSKIERALEYLNDEEDDINNTNNSVSDYMSNCSNTLRVINHKEKQNNQRDKRYRSQNNRKQKRRTLPLY</sequence>
<dbReference type="InParanoid" id="A0A078AAX4"/>
<organism evidence="2 3">
    <name type="scientific">Stylonychia lemnae</name>
    <name type="common">Ciliate</name>
    <dbReference type="NCBI Taxonomy" id="5949"/>
    <lineage>
        <taxon>Eukaryota</taxon>
        <taxon>Sar</taxon>
        <taxon>Alveolata</taxon>
        <taxon>Ciliophora</taxon>
        <taxon>Intramacronucleata</taxon>
        <taxon>Spirotrichea</taxon>
        <taxon>Stichotrichia</taxon>
        <taxon>Sporadotrichida</taxon>
        <taxon>Oxytrichidae</taxon>
        <taxon>Stylonychinae</taxon>
        <taxon>Stylonychia</taxon>
    </lineage>
</organism>
<evidence type="ECO:0000256" key="1">
    <source>
        <dbReference type="SAM" id="MobiDB-lite"/>
    </source>
</evidence>